<feature type="region of interest" description="Disordered" evidence="1">
    <location>
        <begin position="203"/>
        <end position="248"/>
    </location>
</feature>
<keyword evidence="2" id="KW-0472">Membrane</keyword>
<evidence type="ECO:0000313" key="4">
    <source>
        <dbReference type="Proteomes" id="UP001519460"/>
    </source>
</evidence>
<dbReference type="Proteomes" id="UP001519460">
    <property type="component" value="Unassembled WGS sequence"/>
</dbReference>
<keyword evidence="2" id="KW-0812">Transmembrane</keyword>
<keyword evidence="2" id="KW-1133">Transmembrane helix</keyword>
<feature type="non-terminal residue" evidence="3">
    <location>
        <position position="1"/>
    </location>
</feature>
<comment type="caution">
    <text evidence="3">The sequence shown here is derived from an EMBL/GenBank/DDBJ whole genome shotgun (WGS) entry which is preliminary data.</text>
</comment>
<feature type="region of interest" description="Disordered" evidence="1">
    <location>
        <begin position="117"/>
        <end position="157"/>
    </location>
</feature>
<accession>A0ABD0LMB9</accession>
<name>A0ABD0LMB9_9CAEN</name>
<gene>
    <name evidence="3" type="ORF">BaRGS_00007976</name>
</gene>
<reference evidence="3 4" key="1">
    <citation type="journal article" date="2023" name="Sci. Data">
        <title>Genome assembly of the Korean intertidal mud-creeper Batillaria attramentaria.</title>
        <authorList>
            <person name="Patra A.K."/>
            <person name="Ho P.T."/>
            <person name="Jun S."/>
            <person name="Lee S.J."/>
            <person name="Kim Y."/>
            <person name="Won Y.J."/>
        </authorList>
    </citation>
    <scope>NUCLEOTIDE SEQUENCE [LARGE SCALE GENOMIC DNA]</scope>
    <source>
        <strain evidence="3">Wonlab-2016</strain>
    </source>
</reference>
<dbReference type="EMBL" id="JACVVK020000035">
    <property type="protein sequence ID" value="KAK7500732.1"/>
    <property type="molecule type" value="Genomic_DNA"/>
</dbReference>
<feature type="compositionally biased region" description="Basic and acidic residues" evidence="1">
    <location>
        <begin position="216"/>
        <end position="248"/>
    </location>
</feature>
<keyword evidence="4" id="KW-1185">Reference proteome</keyword>
<feature type="transmembrane region" description="Helical" evidence="2">
    <location>
        <begin position="6"/>
        <end position="25"/>
    </location>
</feature>
<dbReference type="AlphaFoldDB" id="A0ABD0LMB9"/>
<proteinExistence type="predicted"/>
<evidence type="ECO:0000256" key="2">
    <source>
        <dbReference type="SAM" id="Phobius"/>
    </source>
</evidence>
<sequence length="248" mass="27307">ESWLAVFSIVAALNVLGAVIFALLAKGTVQDWAKVTKDEDDEIRIVTVDSGVDILSVDSSRKDSVTPTGSLYVPPLETSDRDKSGSETETEVPLGRAQKRRSIGRLSFGKLAYYDHDTDSGHSSADEGYCRRSSDEETGSLEDNASLDPSNRRDAAVHESAALVPSDAKRELPKMVQVAKRPLSKTLSMPLVRHPIHKNILRKRISSSDLQNQAKDSNKTERHSGMLTEVKESQRNGKHPDIEESTRL</sequence>
<feature type="region of interest" description="Disordered" evidence="1">
    <location>
        <begin position="60"/>
        <end position="98"/>
    </location>
</feature>
<evidence type="ECO:0000313" key="3">
    <source>
        <dbReference type="EMBL" id="KAK7500732.1"/>
    </source>
</evidence>
<evidence type="ECO:0000256" key="1">
    <source>
        <dbReference type="SAM" id="MobiDB-lite"/>
    </source>
</evidence>
<organism evidence="3 4">
    <name type="scientific">Batillaria attramentaria</name>
    <dbReference type="NCBI Taxonomy" id="370345"/>
    <lineage>
        <taxon>Eukaryota</taxon>
        <taxon>Metazoa</taxon>
        <taxon>Spiralia</taxon>
        <taxon>Lophotrochozoa</taxon>
        <taxon>Mollusca</taxon>
        <taxon>Gastropoda</taxon>
        <taxon>Caenogastropoda</taxon>
        <taxon>Sorbeoconcha</taxon>
        <taxon>Cerithioidea</taxon>
        <taxon>Batillariidae</taxon>
        <taxon>Batillaria</taxon>
    </lineage>
</organism>
<feature type="compositionally biased region" description="Basic and acidic residues" evidence="1">
    <location>
        <begin position="117"/>
        <end position="135"/>
    </location>
</feature>
<protein>
    <submittedName>
        <fullName evidence="3">Uncharacterized protein</fullName>
    </submittedName>
</protein>